<evidence type="ECO:0000313" key="2">
    <source>
        <dbReference type="Proteomes" id="UP001469553"/>
    </source>
</evidence>
<comment type="caution">
    <text evidence="1">The sequence shown here is derived from an EMBL/GenBank/DDBJ whole genome shotgun (WGS) entry which is preliminary data.</text>
</comment>
<protein>
    <submittedName>
        <fullName evidence="1">Uncharacterized protein</fullName>
    </submittedName>
</protein>
<evidence type="ECO:0000313" key="1">
    <source>
        <dbReference type="EMBL" id="MEQ2297217.1"/>
    </source>
</evidence>
<reference evidence="1 2" key="1">
    <citation type="submission" date="2021-06" db="EMBL/GenBank/DDBJ databases">
        <authorList>
            <person name="Palmer J.M."/>
        </authorList>
    </citation>
    <scope>NUCLEOTIDE SEQUENCE [LARGE SCALE GENOMIC DNA]</scope>
    <source>
        <strain evidence="1 2">AS_MEX2019</strain>
        <tissue evidence="1">Muscle</tissue>
    </source>
</reference>
<dbReference type="EMBL" id="JAHRIP010041865">
    <property type="protein sequence ID" value="MEQ2297217.1"/>
    <property type="molecule type" value="Genomic_DNA"/>
</dbReference>
<name>A0ABV0YU47_9TELE</name>
<organism evidence="1 2">
    <name type="scientific">Ameca splendens</name>
    <dbReference type="NCBI Taxonomy" id="208324"/>
    <lineage>
        <taxon>Eukaryota</taxon>
        <taxon>Metazoa</taxon>
        <taxon>Chordata</taxon>
        <taxon>Craniata</taxon>
        <taxon>Vertebrata</taxon>
        <taxon>Euteleostomi</taxon>
        <taxon>Actinopterygii</taxon>
        <taxon>Neopterygii</taxon>
        <taxon>Teleostei</taxon>
        <taxon>Neoteleostei</taxon>
        <taxon>Acanthomorphata</taxon>
        <taxon>Ovalentaria</taxon>
        <taxon>Atherinomorphae</taxon>
        <taxon>Cyprinodontiformes</taxon>
        <taxon>Goodeidae</taxon>
        <taxon>Ameca</taxon>
    </lineage>
</organism>
<proteinExistence type="predicted"/>
<sequence>MPLSISSLEAVVLVCCFLVVIPLLYKADQFSLQSSNTGTSINVQHAFAELSHASVWKAFPHDFREMFWIHAGHICTQHCIWCIMTMNNFNDSIQTHIMNVDFINHLNVSNGFIFCQLTWLPLHSYFSLLGGQSELLHHCPEPCFG</sequence>
<dbReference type="Proteomes" id="UP001469553">
    <property type="component" value="Unassembled WGS sequence"/>
</dbReference>
<gene>
    <name evidence="1" type="ORF">AMECASPLE_032552</name>
</gene>
<accession>A0ABV0YU47</accession>
<keyword evidence="2" id="KW-1185">Reference proteome</keyword>